<protein>
    <submittedName>
        <fullName evidence="3">Purine-nucleoside phosphorylase</fullName>
    </submittedName>
</protein>
<evidence type="ECO:0000256" key="1">
    <source>
        <dbReference type="SAM" id="MobiDB-lite"/>
    </source>
</evidence>
<name>A0AA40R5R7_9BURK</name>
<reference evidence="3 4" key="1">
    <citation type="submission" date="2015-11" db="EMBL/GenBank/DDBJ databases">
        <authorList>
            <person name="Sahl J."/>
            <person name="Wagner D."/>
            <person name="Keim P."/>
        </authorList>
    </citation>
    <scope>NUCLEOTIDE SEQUENCE [LARGE SCALE GENOMIC DNA]</scope>
    <source>
        <strain evidence="3 4">MSMB1157</strain>
    </source>
</reference>
<sequence length="107" mass="10979">MKSLITAVVAATALSASFGAFAQSIGAFAQSTVTRAQVRDELVQLEKAGYKPGVSSPYYPQDIQAAEARVHGADNSGYGAQAAPVVRAGSPATATSSNPRDSIFFGQ</sequence>
<comment type="caution">
    <text evidence="3">The sequence shown here is derived from an EMBL/GenBank/DDBJ whole genome shotgun (WGS) entry which is preliminary data.</text>
</comment>
<dbReference type="RefSeq" id="WP_060065716.1">
    <property type="nucleotide sequence ID" value="NZ_CM003772.1"/>
</dbReference>
<dbReference type="Proteomes" id="UP000070119">
    <property type="component" value="Chromosome 2"/>
</dbReference>
<proteinExistence type="predicted"/>
<evidence type="ECO:0000313" key="3">
    <source>
        <dbReference type="EMBL" id="KWZ53664.1"/>
    </source>
</evidence>
<feature type="region of interest" description="Disordered" evidence="1">
    <location>
        <begin position="88"/>
        <end position="107"/>
    </location>
</feature>
<feature type="signal peptide" evidence="2">
    <location>
        <begin position="1"/>
        <end position="22"/>
    </location>
</feature>
<dbReference type="InterPro" id="IPR025421">
    <property type="entry name" value="DUF4148"/>
</dbReference>
<gene>
    <name evidence="3" type="ORF">WK57_32500</name>
</gene>
<dbReference type="AlphaFoldDB" id="A0AA40R5R7"/>
<evidence type="ECO:0000313" key="4">
    <source>
        <dbReference type="Proteomes" id="UP000070119"/>
    </source>
</evidence>
<feature type="chain" id="PRO_5041312850" evidence="2">
    <location>
        <begin position="23"/>
        <end position="107"/>
    </location>
</feature>
<dbReference type="EMBL" id="LNJU01000005">
    <property type="protein sequence ID" value="KWZ53664.1"/>
    <property type="molecule type" value="Genomic_DNA"/>
</dbReference>
<dbReference type="Pfam" id="PF13663">
    <property type="entry name" value="DUF4148"/>
    <property type="match status" value="1"/>
</dbReference>
<evidence type="ECO:0000256" key="2">
    <source>
        <dbReference type="SAM" id="SignalP"/>
    </source>
</evidence>
<keyword evidence="2" id="KW-0732">Signal</keyword>
<organism evidence="3 4">
    <name type="scientific">Burkholderia ubonensis</name>
    <dbReference type="NCBI Taxonomy" id="101571"/>
    <lineage>
        <taxon>Bacteria</taxon>
        <taxon>Pseudomonadati</taxon>
        <taxon>Pseudomonadota</taxon>
        <taxon>Betaproteobacteria</taxon>
        <taxon>Burkholderiales</taxon>
        <taxon>Burkholderiaceae</taxon>
        <taxon>Burkholderia</taxon>
        <taxon>Burkholderia cepacia complex</taxon>
    </lineage>
</organism>
<accession>A0AA40R5R7</accession>